<keyword evidence="10" id="KW-0862">Zinc</keyword>
<evidence type="ECO:0000256" key="2">
    <source>
        <dbReference type="ARBA" id="ARBA00001947"/>
    </source>
</evidence>
<evidence type="ECO:0000256" key="11">
    <source>
        <dbReference type="ARBA" id="ARBA00022915"/>
    </source>
</evidence>
<dbReference type="SUPFAM" id="SSF53187">
    <property type="entry name" value="Zn-dependent exopeptidases"/>
    <property type="match status" value="1"/>
</dbReference>
<dbReference type="GO" id="GO:0046872">
    <property type="term" value="F:metal ion binding"/>
    <property type="evidence" value="ECO:0007669"/>
    <property type="project" value="UniProtKB-KW"/>
</dbReference>
<comment type="caution">
    <text evidence="16">The sequence shown here is derived from an EMBL/GenBank/DDBJ whole genome shotgun (WGS) entry which is preliminary data.</text>
</comment>
<keyword evidence="7" id="KW-0028">Amino-acid biosynthesis</keyword>
<evidence type="ECO:0000256" key="10">
    <source>
        <dbReference type="ARBA" id="ARBA00022833"/>
    </source>
</evidence>
<dbReference type="InterPro" id="IPR050072">
    <property type="entry name" value="Peptidase_M20A"/>
</dbReference>
<dbReference type="STRING" id="1423734.FC83_GL000080"/>
<dbReference type="PROSITE" id="PS00758">
    <property type="entry name" value="ARGE_DAPE_CPG2_1"/>
    <property type="match status" value="1"/>
</dbReference>
<evidence type="ECO:0000256" key="7">
    <source>
        <dbReference type="ARBA" id="ARBA00022605"/>
    </source>
</evidence>
<dbReference type="RefSeq" id="WP_035455391.1">
    <property type="nucleotide sequence ID" value="NZ_AZGA01000062.1"/>
</dbReference>
<dbReference type="GO" id="GO:0009014">
    <property type="term" value="F:succinyl-diaminopimelate desuccinylase activity"/>
    <property type="evidence" value="ECO:0007669"/>
    <property type="project" value="UniProtKB-EC"/>
</dbReference>
<dbReference type="eggNOG" id="COG0624">
    <property type="taxonomic scope" value="Bacteria"/>
</dbReference>
<proteinExistence type="inferred from homology"/>
<dbReference type="Gene3D" id="3.40.630.10">
    <property type="entry name" value="Zn peptidases"/>
    <property type="match status" value="2"/>
</dbReference>
<protein>
    <recommendedName>
        <fullName evidence="6">Probable succinyl-diaminopimelate desuccinylase</fullName>
        <ecNumber evidence="5">3.5.1.18</ecNumber>
    </recommendedName>
</protein>
<dbReference type="NCBIfam" id="NF006365">
    <property type="entry name" value="PRK08588.1"/>
    <property type="match status" value="1"/>
</dbReference>
<comment type="cofactor">
    <cofactor evidence="2">
        <name>Zn(2+)</name>
        <dbReference type="ChEBI" id="CHEBI:29105"/>
    </cofactor>
</comment>
<comment type="catalytic activity">
    <reaction evidence="14">
        <text>N-succinyl-(2S,6S)-2,6-diaminopimelate + H2O = (2S,6S)-2,6-diaminopimelate + succinate</text>
        <dbReference type="Rhea" id="RHEA:22608"/>
        <dbReference type="ChEBI" id="CHEBI:15377"/>
        <dbReference type="ChEBI" id="CHEBI:30031"/>
        <dbReference type="ChEBI" id="CHEBI:57609"/>
        <dbReference type="ChEBI" id="CHEBI:58087"/>
        <dbReference type="EC" id="3.5.1.18"/>
    </reaction>
</comment>
<dbReference type="OrthoDB" id="9792335at2"/>
<dbReference type="CDD" id="cd08659">
    <property type="entry name" value="M20_ArgE_DapE-like"/>
    <property type="match status" value="1"/>
</dbReference>
<feature type="domain" description="Peptidase M20 dimerisation" evidence="15">
    <location>
        <begin position="173"/>
        <end position="280"/>
    </location>
</feature>
<evidence type="ECO:0000256" key="3">
    <source>
        <dbReference type="ARBA" id="ARBA00005130"/>
    </source>
</evidence>
<evidence type="ECO:0000256" key="9">
    <source>
        <dbReference type="ARBA" id="ARBA00022801"/>
    </source>
</evidence>
<dbReference type="PANTHER" id="PTHR43808:SF8">
    <property type="entry name" value="PEPTIDASE M20 DIMERISATION DOMAIN-CONTAINING PROTEIN"/>
    <property type="match status" value="1"/>
</dbReference>
<dbReference type="NCBIfam" id="TIGR01910">
    <property type="entry name" value="DapE-ArgE"/>
    <property type="match status" value="1"/>
</dbReference>
<evidence type="ECO:0000256" key="12">
    <source>
        <dbReference type="ARBA" id="ARBA00023154"/>
    </source>
</evidence>
<dbReference type="Gene3D" id="3.30.70.360">
    <property type="match status" value="1"/>
</dbReference>
<evidence type="ECO:0000313" key="17">
    <source>
        <dbReference type="Proteomes" id="UP000051236"/>
    </source>
</evidence>
<dbReference type="UniPathway" id="UPA00034">
    <property type="reaction ID" value="UER00021"/>
</dbReference>
<dbReference type="InterPro" id="IPR011650">
    <property type="entry name" value="Peptidase_M20_dimer"/>
</dbReference>
<evidence type="ECO:0000256" key="4">
    <source>
        <dbReference type="ARBA" id="ARBA00006247"/>
    </source>
</evidence>
<sequence>MTAINSETAIKILSDVVAIQSVNDHEKAVAAYLQQLFTSFDIESKVIPIEGDRGNLVAEIGSGQPVLALSGHMDVVEAGEPTAWQFDPFKLTEDNGELYGRGAVDMKGGLVALVIAMIELKKQGLPKKGTIRLLATMGEEVGEAGSAAFYEQGYMKDVAGLIIGEPNGYQIGYAQKGSMDIQFTSQGQAAHSSMPDKGYNAIDPLMALLNEANQFFREPTFKSSSMGPLTFNTTVFTGGNQVNSIPDQASAQVNIRTVPEFTNDMVQQRLTELIQRYNENGAQIKMDIYMSEPPVAVDQNNTLVQISRSVVGRYTPDDVPVAPITAVTDASNLTKDKPASFPFIILGPGNTTVHQVNEHLNKQMFLNFIQIYQTVFDEFLNQ</sequence>
<dbReference type="GO" id="GO:0009089">
    <property type="term" value="P:lysine biosynthetic process via diaminopimelate"/>
    <property type="evidence" value="ECO:0007669"/>
    <property type="project" value="UniProtKB-UniPathway"/>
</dbReference>
<dbReference type="InterPro" id="IPR001261">
    <property type="entry name" value="ArgE/DapE_CS"/>
</dbReference>
<evidence type="ECO:0000256" key="8">
    <source>
        <dbReference type="ARBA" id="ARBA00022723"/>
    </source>
</evidence>
<dbReference type="PATRIC" id="fig|1423734.3.peg.79"/>
<evidence type="ECO:0000256" key="5">
    <source>
        <dbReference type="ARBA" id="ARBA00011921"/>
    </source>
</evidence>
<evidence type="ECO:0000313" key="16">
    <source>
        <dbReference type="EMBL" id="KRM32990.1"/>
    </source>
</evidence>
<evidence type="ECO:0000259" key="15">
    <source>
        <dbReference type="Pfam" id="PF07687"/>
    </source>
</evidence>
<reference evidence="16 17" key="1">
    <citation type="journal article" date="2015" name="Genome Announc.">
        <title>Expanding the biotechnology potential of lactobacilli through comparative genomics of 213 strains and associated genera.</title>
        <authorList>
            <person name="Sun Z."/>
            <person name="Harris H.M."/>
            <person name="McCann A."/>
            <person name="Guo C."/>
            <person name="Argimon S."/>
            <person name="Zhang W."/>
            <person name="Yang X."/>
            <person name="Jeffery I.B."/>
            <person name="Cooney J.C."/>
            <person name="Kagawa T.F."/>
            <person name="Liu W."/>
            <person name="Song Y."/>
            <person name="Salvetti E."/>
            <person name="Wrobel A."/>
            <person name="Rasinkangas P."/>
            <person name="Parkhill J."/>
            <person name="Rea M.C."/>
            <person name="O'Sullivan O."/>
            <person name="Ritari J."/>
            <person name="Douillard F.P."/>
            <person name="Paul Ross R."/>
            <person name="Yang R."/>
            <person name="Briner A.E."/>
            <person name="Felis G.E."/>
            <person name="de Vos W.M."/>
            <person name="Barrangou R."/>
            <person name="Klaenhammer T.R."/>
            <person name="Caufield P.W."/>
            <person name="Cui Y."/>
            <person name="Zhang H."/>
            <person name="O'Toole P.W."/>
        </authorList>
    </citation>
    <scope>NUCLEOTIDE SEQUENCE [LARGE SCALE GENOMIC DNA]</scope>
    <source>
        <strain evidence="16 17">DSM 18527</strain>
    </source>
</reference>
<dbReference type="EMBL" id="AZGA01000062">
    <property type="protein sequence ID" value="KRM32990.1"/>
    <property type="molecule type" value="Genomic_DNA"/>
</dbReference>
<gene>
    <name evidence="16" type="ORF">FC83_GL000080</name>
</gene>
<comment type="cofactor">
    <cofactor evidence="1">
        <name>Co(2+)</name>
        <dbReference type="ChEBI" id="CHEBI:48828"/>
    </cofactor>
</comment>
<dbReference type="InterPro" id="IPR002933">
    <property type="entry name" value="Peptidase_M20"/>
</dbReference>
<dbReference type="Pfam" id="PF07687">
    <property type="entry name" value="M20_dimer"/>
    <property type="match status" value="1"/>
</dbReference>
<evidence type="ECO:0000256" key="6">
    <source>
        <dbReference type="ARBA" id="ARBA00016853"/>
    </source>
</evidence>
<dbReference type="PANTHER" id="PTHR43808">
    <property type="entry name" value="ACETYLORNITHINE DEACETYLASE"/>
    <property type="match status" value="1"/>
</dbReference>
<dbReference type="SUPFAM" id="SSF55031">
    <property type="entry name" value="Bacterial exopeptidase dimerisation domain"/>
    <property type="match status" value="1"/>
</dbReference>
<dbReference type="PROSITE" id="PS00759">
    <property type="entry name" value="ARGE_DAPE_CPG2_2"/>
    <property type="match status" value="1"/>
</dbReference>
<keyword evidence="11" id="KW-0220">Diaminopimelate biosynthesis</keyword>
<keyword evidence="12" id="KW-0457">Lysine biosynthesis</keyword>
<accession>X0PHM4</accession>
<dbReference type="InterPro" id="IPR036264">
    <property type="entry name" value="Bact_exopeptidase_dim_dom"/>
</dbReference>
<keyword evidence="8" id="KW-0479">Metal-binding</keyword>
<dbReference type="InterPro" id="IPR010182">
    <property type="entry name" value="ArgE/DapE"/>
</dbReference>
<dbReference type="Pfam" id="PF01546">
    <property type="entry name" value="Peptidase_M20"/>
    <property type="match status" value="1"/>
</dbReference>
<keyword evidence="17" id="KW-1185">Reference proteome</keyword>
<dbReference type="AlphaFoldDB" id="X0PHM4"/>
<evidence type="ECO:0000256" key="1">
    <source>
        <dbReference type="ARBA" id="ARBA00001941"/>
    </source>
</evidence>
<comment type="similarity">
    <text evidence="4">Belongs to the peptidase M20A family.</text>
</comment>
<organism evidence="16 17">
    <name type="scientific">Agrilactobacillus composti DSM 18527 = JCM 14202</name>
    <dbReference type="NCBI Taxonomy" id="1423734"/>
    <lineage>
        <taxon>Bacteria</taxon>
        <taxon>Bacillati</taxon>
        <taxon>Bacillota</taxon>
        <taxon>Bacilli</taxon>
        <taxon>Lactobacillales</taxon>
        <taxon>Lactobacillaceae</taxon>
        <taxon>Agrilactobacillus</taxon>
    </lineage>
</organism>
<keyword evidence="9" id="KW-0378">Hydrolase</keyword>
<name>X0PHM4_9LACO</name>
<keyword evidence="13" id="KW-0170">Cobalt</keyword>
<dbReference type="Proteomes" id="UP000051236">
    <property type="component" value="Unassembled WGS sequence"/>
</dbReference>
<dbReference type="GO" id="GO:0019877">
    <property type="term" value="P:diaminopimelate biosynthetic process"/>
    <property type="evidence" value="ECO:0007669"/>
    <property type="project" value="UniProtKB-KW"/>
</dbReference>
<evidence type="ECO:0000256" key="14">
    <source>
        <dbReference type="ARBA" id="ARBA00051301"/>
    </source>
</evidence>
<evidence type="ECO:0000256" key="13">
    <source>
        <dbReference type="ARBA" id="ARBA00023285"/>
    </source>
</evidence>
<dbReference type="EC" id="3.5.1.18" evidence="5"/>
<comment type="pathway">
    <text evidence="3">Amino-acid biosynthesis; L-lysine biosynthesis via DAP pathway; LL-2,6-diaminopimelate from (S)-tetrahydrodipicolinate (succinylase route): step 3/3.</text>
</comment>